<evidence type="ECO:0000256" key="3">
    <source>
        <dbReference type="ARBA" id="ARBA00022448"/>
    </source>
</evidence>
<keyword evidence="7 9" id="KW-0472">Membrane</keyword>
<accession>A0A2G8R839</accession>
<keyword evidence="5 9" id="KW-0812">Transmembrane</keyword>
<evidence type="ECO:0000256" key="10">
    <source>
        <dbReference type="RuleBase" id="RU003357"/>
    </source>
</evidence>
<evidence type="ECO:0000313" key="14">
    <source>
        <dbReference type="Proteomes" id="UP000231259"/>
    </source>
</evidence>
<name>A0A2G8R839_9RHOB</name>
<protein>
    <recommendedName>
        <fullName evidence="15">Ligand-gated channel</fullName>
    </recommendedName>
</protein>
<evidence type="ECO:0000313" key="13">
    <source>
        <dbReference type="EMBL" id="PIL17611.1"/>
    </source>
</evidence>
<keyword evidence="4 9" id="KW-1134">Transmembrane beta strand</keyword>
<reference evidence="13 14" key="1">
    <citation type="submission" date="2013-09" db="EMBL/GenBank/DDBJ databases">
        <title>Genome sequencing of Phaeobacter antarcticus sp. nov. SM1211.</title>
        <authorList>
            <person name="Zhang X.-Y."/>
            <person name="Liu C."/>
            <person name="Chen X.-L."/>
            <person name="Xie B.-B."/>
            <person name="Qin Q.-L."/>
            <person name="Rong J.-C."/>
            <person name="Zhang Y.-Z."/>
        </authorList>
    </citation>
    <scope>NUCLEOTIDE SEQUENCE [LARGE SCALE GENOMIC DNA]</scope>
    <source>
        <strain evidence="13 14">SM1211</strain>
    </source>
</reference>
<dbReference type="InterPro" id="IPR039426">
    <property type="entry name" value="TonB-dep_rcpt-like"/>
</dbReference>
<comment type="similarity">
    <text evidence="2 9 10">Belongs to the TonB-dependent receptor family.</text>
</comment>
<dbReference type="InterPro" id="IPR036942">
    <property type="entry name" value="Beta-barrel_TonB_sf"/>
</dbReference>
<dbReference type="GO" id="GO:0044718">
    <property type="term" value="P:siderophore transmembrane transport"/>
    <property type="evidence" value="ECO:0007669"/>
    <property type="project" value="TreeGrafter"/>
</dbReference>
<evidence type="ECO:0000256" key="1">
    <source>
        <dbReference type="ARBA" id="ARBA00004571"/>
    </source>
</evidence>
<dbReference type="GO" id="GO:0015344">
    <property type="term" value="F:siderophore uptake transmembrane transporter activity"/>
    <property type="evidence" value="ECO:0007669"/>
    <property type="project" value="TreeGrafter"/>
</dbReference>
<dbReference type="PANTHER" id="PTHR30069">
    <property type="entry name" value="TONB-DEPENDENT OUTER MEMBRANE RECEPTOR"/>
    <property type="match status" value="1"/>
</dbReference>
<dbReference type="SUPFAM" id="SSF56935">
    <property type="entry name" value="Porins"/>
    <property type="match status" value="1"/>
</dbReference>
<keyword evidence="6 10" id="KW-0798">TonB box</keyword>
<dbReference type="PANTHER" id="PTHR30069:SF41">
    <property type="entry name" value="HEME_HEMOPEXIN UTILIZATION PROTEIN C"/>
    <property type="match status" value="1"/>
</dbReference>
<keyword evidence="3 9" id="KW-0813">Transport</keyword>
<feature type="domain" description="TonB-dependent receptor-like beta-barrel" evidence="11">
    <location>
        <begin position="245"/>
        <end position="631"/>
    </location>
</feature>
<dbReference type="Gene3D" id="2.40.170.20">
    <property type="entry name" value="TonB-dependent receptor, beta-barrel domain"/>
    <property type="match status" value="1"/>
</dbReference>
<dbReference type="PROSITE" id="PS52016">
    <property type="entry name" value="TONB_DEPENDENT_REC_3"/>
    <property type="match status" value="1"/>
</dbReference>
<evidence type="ECO:0000256" key="7">
    <source>
        <dbReference type="ARBA" id="ARBA00023136"/>
    </source>
</evidence>
<evidence type="ECO:0000256" key="5">
    <source>
        <dbReference type="ARBA" id="ARBA00022692"/>
    </source>
</evidence>
<evidence type="ECO:0000259" key="12">
    <source>
        <dbReference type="Pfam" id="PF07715"/>
    </source>
</evidence>
<dbReference type="InterPro" id="IPR000531">
    <property type="entry name" value="Beta-barrel_TonB"/>
</dbReference>
<evidence type="ECO:0008006" key="15">
    <source>
        <dbReference type="Google" id="ProtNLM"/>
    </source>
</evidence>
<dbReference type="CDD" id="cd01347">
    <property type="entry name" value="ligand_gated_channel"/>
    <property type="match status" value="1"/>
</dbReference>
<proteinExistence type="inferred from homology"/>
<comment type="subcellular location">
    <subcellularLocation>
        <location evidence="1 9">Cell outer membrane</location>
        <topology evidence="1 9">Multi-pass membrane protein</topology>
    </subcellularLocation>
</comment>
<evidence type="ECO:0000256" key="6">
    <source>
        <dbReference type="ARBA" id="ARBA00023077"/>
    </source>
</evidence>
<organism evidence="13 14">
    <name type="scientific">Puniceibacterium antarcticum</name>
    <dbReference type="NCBI Taxonomy" id="1206336"/>
    <lineage>
        <taxon>Bacteria</taxon>
        <taxon>Pseudomonadati</taxon>
        <taxon>Pseudomonadota</taxon>
        <taxon>Alphaproteobacteria</taxon>
        <taxon>Rhodobacterales</taxon>
        <taxon>Paracoccaceae</taxon>
        <taxon>Puniceibacterium</taxon>
    </lineage>
</organism>
<comment type="caution">
    <text evidence="13">The sequence shown here is derived from an EMBL/GenBank/DDBJ whole genome shotgun (WGS) entry which is preliminary data.</text>
</comment>
<dbReference type="Gene3D" id="2.170.130.10">
    <property type="entry name" value="TonB-dependent receptor, plug domain"/>
    <property type="match status" value="1"/>
</dbReference>
<feature type="domain" description="TonB-dependent receptor plug" evidence="12">
    <location>
        <begin position="34"/>
        <end position="147"/>
    </location>
</feature>
<keyword evidence="14" id="KW-1185">Reference proteome</keyword>
<gene>
    <name evidence="13" type="ORF">P775_23825</name>
</gene>
<evidence type="ECO:0000256" key="8">
    <source>
        <dbReference type="ARBA" id="ARBA00023237"/>
    </source>
</evidence>
<sequence>MLLALQAGAATAQATDGAFLGTVTLGESKREVQTDTATPVTVVDEDEITDRQAGTIAELIDSVPGVSLVNGSTPQGSGINIRGYGANGTFGTDQKVAVQIDGASVGAEELYRIGTQLFTDPFLYKQVEVIRGTVGSFEYGSGIIGGVVLLETKDASDFTKGELGLAGSQTLSFDSNGDGLTSSTNLAWQPAKNVEFLANYTKRQQDLQDDGNGDLIGSSEFSLPSYMLKGKYTFGAAEAQYLSFSYSDTSTSENDVPYDTFATTTDSFGNVDRDVQESTAVLTYGWNPADNDLINLTVALSYADQQIDQSYVPGSSQLEGTPQFASVAGLANADHRYQTTKLSFKNTSLFNTGGIDHELRTGLELIRKEREDASSAPGGTDKRVALFAVDDMRIGDAWTVTPALRYEYSKLESANPANGGPYDDNVVMGGLSVRYAFGNGLALFGSAAKTQNLPILDDLTSSVLIQQAETARTYELGASYDGRDLFASGDRFAIKGNIYSTRLTDITSYTSASGPTGTYPDSIDTRGIEIEASYAMESGFYIDMNANIVDGHESRNGTDTDWRNTPADTARLTMGKTFGEELDMSWELVAQKDGDNETYDSRGFGVHNLRATYKPQNGVLEGSEIRLSVENAFDRDYQPALSTRPAPGRNIKLSLARMF</sequence>
<dbReference type="AlphaFoldDB" id="A0A2G8R839"/>
<keyword evidence="8 9" id="KW-0998">Cell outer membrane</keyword>
<dbReference type="InterPro" id="IPR012910">
    <property type="entry name" value="Plug_dom"/>
</dbReference>
<evidence type="ECO:0000256" key="2">
    <source>
        <dbReference type="ARBA" id="ARBA00009810"/>
    </source>
</evidence>
<dbReference type="EMBL" id="AWWI01000164">
    <property type="protein sequence ID" value="PIL17611.1"/>
    <property type="molecule type" value="Genomic_DNA"/>
</dbReference>
<dbReference type="Proteomes" id="UP000231259">
    <property type="component" value="Unassembled WGS sequence"/>
</dbReference>
<evidence type="ECO:0000259" key="11">
    <source>
        <dbReference type="Pfam" id="PF00593"/>
    </source>
</evidence>
<dbReference type="Pfam" id="PF07715">
    <property type="entry name" value="Plug"/>
    <property type="match status" value="1"/>
</dbReference>
<evidence type="ECO:0000256" key="4">
    <source>
        <dbReference type="ARBA" id="ARBA00022452"/>
    </source>
</evidence>
<dbReference type="Pfam" id="PF00593">
    <property type="entry name" value="TonB_dep_Rec_b-barrel"/>
    <property type="match status" value="1"/>
</dbReference>
<evidence type="ECO:0000256" key="9">
    <source>
        <dbReference type="PROSITE-ProRule" id="PRU01360"/>
    </source>
</evidence>
<dbReference type="InterPro" id="IPR037066">
    <property type="entry name" value="Plug_dom_sf"/>
</dbReference>
<dbReference type="GO" id="GO:0009279">
    <property type="term" value="C:cell outer membrane"/>
    <property type="evidence" value="ECO:0007669"/>
    <property type="project" value="UniProtKB-SubCell"/>
</dbReference>